<accession>A0AAE1K0F6</accession>
<proteinExistence type="predicted"/>
<dbReference type="EMBL" id="JAWQEG010004938">
    <property type="protein sequence ID" value="KAK3859735.1"/>
    <property type="molecule type" value="Genomic_DNA"/>
</dbReference>
<keyword evidence="3" id="KW-1185">Reference proteome</keyword>
<dbReference type="Proteomes" id="UP001286313">
    <property type="component" value="Unassembled WGS sequence"/>
</dbReference>
<gene>
    <name evidence="2" type="ORF">Pcinc_034174</name>
</gene>
<feature type="region of interest" description="Disordered" evidence="1">
    <location>
        <begin position="1"/>
        <end position="115"/>
    </location>
</feature>
<comment type="caution">
    <text evidence="2">The sequence shown here is derived from an EMBL/GenBank/DDBJ whole genome shotgun (WGS) entry which is preliminary data.</text>
</comment>
<evidence type="ECO:0000256" key="1">
    <source>
        <dbReference type="SAM" id="MobiDB-lite"/>
    </source>
</evidence>
<evidence type="ECO:0000313" key="3">
    <source>
        <dbReference type="Proteomes" id="UP001286313"/>
    </source>
</evidence>
<dbReference type="AlphaFoldDB" id="A0AAE1K0F6"/>
<name>A0AAE1K0F6_PETCI</name>
<reference evidence="2" key="1">
    <citation type="submission" date="2023-10" db="EMBL/GenBank/DDBJ databases">
        <title>Genome assemblies of two species of porcelain crab, Petrolisthes cinctipes and Petrolisthes manimaculis (Anomura: Porcellanidae).</title>
        <authorList>
            <person name="Angst P."/>
        </authorList>
    </citation>
    <scope>NUCLEOTIDE SEQUENCE</scope>
    <source>
        <strain evidence="2">PB745_01</strain>
        <tissue evidence="2">Gill</tissue>
    </source>
</reference>
<evidence type="ECO:0000313" key="2">
    <source>
        <dbReference type="EMBL" id="KAK3859735.1"/>
    </source>
</evidence>
<sequence length="115" mass="12602">MVESLPQAQLVYADKLQRPQPPQPQPAAVHSTSGTIKKKPAKAQQMAARSHQEPFRPQAPSRCQGYGPSQYRPRGSSHAATWSSRPSHLYYGGKGSYGGKATRLLRPHSSHQNST</sequence>
<protein>
    <submittedName>
        <fullName evidence="2">Uncharacterized protein</fullName>
    </submittedName>
</protein>
<organism evidence="2 3">
    <name type="scientific">Petrolisthes cinctipes</name>
    <name type="common">Flat porcelain crab</name>
    <dbReference type="NCBI Taxonomy" id="88211"/>
    <lineage>
        <taxon>Eukaryota</taxon>
        <taxon>Metazoa</taxon>
        <taxon>Ecdysozoa</taxon>
        <taxon>Arthropoda</taxon>
        <taxon>Crustacea</taxon>
        <taxon>Multicrustacea</taxon>
        <taxon>Malacostraca</taxon>
        <taxon>Eumalacostraca</taxon>
        <taxon>Eucarida</taxon>
        <taxon>Decapoda</taxon>
        <taxon>Pleocyemata</taxon>
        <taxon>Anomura</taxon>
        <taxon>Galatheoidea</taxon>
        <taxon>Porcellanidae</taxon>
        <taxon>Petrolisthes</taxon>
    </lineage>
</organism>